<keyword evidence="4" id="KW-1185">Reference proteome</keyword>
<feature type="region of interest" description="Disordered" evidence="1">
    <location>
        <begin position="42"/>
        <end position="61"/>
    </location>
</feature>
<dbReference type="HOGENOM" id="CLU_2925575_0_0_1"/>
<dbReference type="InParanoid" id="D2A2Z7"/>
<evidence type="ECO:0000256" key="2">
    <source>
        <dbReference type="SAM" id="SignalP"/>
    </source>
</evidence>
<evidence type="ECO:0000256" key="1">
    <source>
        <dbReference type="SAM" id="MobiDB-lite"/>
    </source>
</evidence>
<reference evidence="3 4" key="2">
    <citation type="journal article" date="2010" name="Nucleic Acids Res.">
        <title>BeetleBase in 2010: revisions to provide comprehensive genomic information for Tribolium castaneum.</title>
        <authorList>
            <person name="Kim H.S."/>
            <person name="Murphy T."/>
            <person name="Xia J."/>
            <person name="Caragea D."/>
            <person name="Park Y."/>
            <person name="Beeman R.W."/>
            <person name="Lorenzen M.D."/>
            <person name="Butcher S."/>
            <person name="Manak J.R."/>
            <person name="Brown S.J."/>
        </authorList>
    </citation>
    <scope>GENOME REANNOTATION</scope>
    <source>
        <strain evidence="3 4">Georgia GA2</strain>
    </source>
</reference>
<keyword evidence="2" id="KW-0732">Signal</keyword>
<gene>
    <name evidence="3" type="primary">GLEAN_07599</name>
    <name evidence="3" type="ORF">TcasGA2_TC007599</name>
</gene>
<proteinExistence type="predicted"/>
<sequence length="61" mass="6834">MLLIIIYLQLIKVLIQDEAPPNYLDCYLSTIKQAALSLTPPPENIGDLQEERSTPIKNALP</sequence>
<dbReference type="EMBL" id="KQ971338">
    <property type="protein sequence ID" value="EFA01978.1"/>
    <property type="molecule type" value="Genomic_DNA"/>
</dbReference>
<dbReference type="Proteomes" id="UP000007266">
    <property type="component" value="Linkage group 4"/>
</dbReference>
<name>D2A2Z7_TRICA</name>
<organism evidence="3 4">
    <name type="scientific">Tribolium castaneum</name>
    <name type="common">Red flour beetle</name>
    <dbReference type="NCBI Taxonomy" id="7070"/>
    <lineage>
        <taxon>Eukaryota</taxon>
        <taxon>Metazoa</taxon>
        <taxon>Ecdysozoa</taxon>
        <taxon>Arthropoda</taxon>
        <taxon>Hexapoda</taxon>
        <taxon>Insecta</taxon>
        <taxon>Pterygota</taxon>
        <taxon>Neoptera</taxon>
        <taxon>Endopterygota</taxon>
        <taxon>Coleoptera</taxon>
        <taxon>Polyphaga</taxon>
        <taxon>Cucujiformia</taxon>
        <taxon>Tenebrionidae</taxon>
        <taxon>Tenebrionidae incertae sedis</taxon>
        <taxon>Tribolium</taxon>
    </lineage>
</organism>
<feature type="signal peptide" evidence="2">
    <location>
        <begin position="1"/>
        <end position="16"/>
    </location>
</feature>
<protein>
    <submittedName>
        <fullName evidence="3">Uncharacterized protein</fullName>
    </submittedName>
</protein>
<accession>D2A2Z7</accession>
<evidence type="ECO:0000313" key="4">
    <source>
        <dbReference type="Proteomes" id="UP000007266"/>
    </source>
</evidence>
<dbReference type="AlphaFoldDB" id="D2A2Z7"/>
<evidence type="ECO:0000313" key="3">
    <source>
        <dbReference type="EMBL" id="EFA01978.1"/>
    </source>
</evidence>
<reference evidence="3 4" key="1">
    <citation type="journal article" date="2008" name="Nature">
        <title>The genome of the model beetle and pest Tribolium castaneum.</title>
        <authorList>
            <consortium name="Tribolium Genome Sequencing Consortium"/>
            <person name="Richards S."/>
            <person name="Gibbs R.A."/>
            <person name="Weinstock G.M."/>
            <person name="Brown S.J."/>
            <person name="Denell R."/>
            <person name="Beeman R.W."/>
            <person name="Gibbs R."/>
            <person name="Beeman R.W."/>
            <person name="Brown S.J."/>
            <person name="Bucher G."/>
            <person name="Friedrich M."/>
            <person name="Grimmelikhuijzen C.J."/>
            <person name="Klingler M."/>
            <person name="Lorenzen M."/>
            <person name="Richards S."/>
            <person name="Roth S."/>
            <person name="Schroder R."/>
            <person name="Tautz D."/>
            <person name="Zdobnov E.M."/>
            <person name="Muzny D."/>
            <person name="Gibbs R.A."/>
            <person name="Weinstock G.M."/>
            <person name="Attaway T."/>
            <person name="Bell S."/>
            <person name="Buhay C.J."/>
            <person name="Chandrabose M.N."/>
            <person name="Chavez D."/>
            <person name="Clerk-Blankenburg K.P."/>
            <person name="Cree A."/>
            <person name="Dao M."/>
            <person name="Davis C."/>
            <person name="Chacko J."/>
            <person name="Dinh H."/>
            <person name="Dugan-Rocha S."/>
            <person name="Fowler G."/>
            <person name="Garner T.T."/>
            <person name="Garnes J."/>
            <person name="Gnirke A."/>
            <person name="Hawes A."/>
            <person name="Hernandez J."/>
            <person name="Hines S."/>
            <person name="Holder M."/>
            <person name="Hume J."/>
            <person name="Jhangiani S.N."/>
            <person name="Joshi V."/>
            <person name="Khan Z.M."/>
            <person name="Jackson L."/>
            <person name="Kovar C."/>
            <person name="Kowis A."/>
            <person name="Lee S."/>
            <person name="Lewis L.R."/>
            <person name="Margolis J."/>
            <person name="Morgan M."/>
            <person name="Nazareth L.V."/>
            <person name="Nguyen N."/>
            <person name="Okwuonu G."/>
            <person name="Parker D."/>
            <person name="Richards S."/>
            <person name="Ruiz S.J."/>
            <person name="Santibanez J."/>
            <person name="Savard J."/>
            <person name="Scherer S.E."/>
            <person name="Schneider B."/>
            <person name="Sodergren E."/>
            <person name="Tautz D."/>
            <person name="Vattahil S."/>
            <person name="Villasana D."/>
            <person name="White C.S."/>
            <person name="Wright R."/>
            <person name="Park Y."/>
            <person name="Beeman R.W."/>
            <person name="Lord J."/>
            <person name="Oppert B."/>
            <person name="Lorenzen M."/>
            <person name="Brown S."/>
            <person name="Wang L."/>
            <person name="Savard J."/>
            <person name="Tautz D."/>
            <person name="Richards S."/>
            <person name="Weinstock G."/>
            <person name="Gibbs R.A."/>
            <person name="Liu Y."/>
            <person name="Worley K."/>
            <person name="Weinstock G."/>
            <person name="Elsik C.G."/>
            <person name="Reese J.T."/>
            <person name="Elhaik E."/>
            <person name="Landan G."/>
            <person name="Graur D."/>
            <person name="Arensburger P."/>
            <person name="Atkinson P."/>
            <person name="Beeman R.W."/>
            <person name="Beidler J."/>
            <person name="Brown S.J."/>
            <person name="Demuth J.P."/>
            <person name="Drury D.W."/>
            <person name="Du Y.Z."/>
            <person name="Fujiwara H."/>
            <person name="Lorenzen M."/>
            <person name="Maselli V."/>
            <person name="Osanai M."/>
            <person name="Park Y."/>
            <person name="Robertson H.M."/>
            <person name="Tu Z."/>
            <person name="Wang J.J."/>
            <person name="Wang S."/>
            <person name="Richards S."/>
            <person name="Song H."/>
            <person name="Zhang L."/>
            <person name="Sodergren E."/>
            <person name="Werner D."/>
            <person name="Stanke M."/>
            <person name="Morgenstern B."/>
            <person name="Solovyev V."/>
            <person name="Kosarev P."/>
            <person name="Brown G."/>
            <person name="Chen H.C."/>
            <person name="Ermolaeva O."/>
            <person name="Hlavina W."/>
            <person name="Kapustin Y."/>
            <person name="Kiryutin B."/>
            <person name="Kitts P."/>
            <person name="Maglott D."/>
            <person name="Pruitt K."/>
            <person name="Sapojnikov V."/>
            <person name="Souvorov A."/>
            <person name="Mackey A.J."/>
            <person name="Waterhouse R.M."/>
            <person name="Wyder S."/>
            <person name="Zdobnov E.M."/>
            <person name="Zdobnov E.M."/>
            <person name="Wyder S."/>
            <person name="Kriventseva E.V."/>
            <person name="Kadowaki T."/>
            <person name="Bork P."/>
            <person name="Aranda M."/>
            <person name="Bao R."/>
            <person name="Beermann A."/>
            <person name="Berns N."/>
            <person name="Bolognesi R."/>
            <person name="Bonneton F."/>
            <person name="Bopp D."/>
            <person name="Brown S.J."/>
            <person name="Bucher G."/>
            <person name="Butts T."/>
            <person name="Chaumot A."/>
            <person name="Denell R.E."/>
            <person name="Ferrier D.E."/>
            <person name="Friedrich M."/>
            <person name="Gordon C.M."/>
            <person name="Jindra M."/>
            <person name="Klingler M."/>
            <person name="Lan Q."/>
            <person name="Lattorff H.M."/>
            <person name="Laudet V."/>
            <person name="von Levetsow C."/>
            <person name="Liu Z."/>
            <person name="Lutz R."/>
            <person name="Lynch J.A."/>
            <person name="da Fonseca R.N."/>
            <person name="Posnien N."/>
            <person name="Reuter R."/>
            <person name="Roth S."/>
            <person name="Savard J."/>
            <person name="Schinko J.B."/>
            <person name="Schmitt C."/>
            <person name="Schoppmeier M."/>
            <person name="Schroder R."/>
            <person name="Shippy T.D."/>
            <person name="Simonnet F."/>
            <person name="Marques-Souza H."/>
            <person name="Tautz D."/>
            <person name="Tomoyasu Y."/>
            <person name="Trauner J."/>
            <person name="Van der Zee M."/>
            <person name="Vervoort M."/>
            <person name="Wittkopp N."/>
            <person name="Wimmer E.A."/>
            <person name="Yang X."/>
            <person name="Jones A.K."/>
            <person name="Sattelle D.B."/>
            <person name="Ebert P.R."/>
            <person name="Nelson D."/>
            <person name="Scott J.G."/>
            <person name="Beeman R.W."/>
            <person name="Muthukrishnan S."/>
            <person name="Kramer K.J."/>
            <person name="Arakane Y."/>
            <person name="Beeman R.W."/>
            <person name="Zhu Q."/>
            <person name="Hogenkamp D."/>
            <person name="Dixit R."/>
            <person name="Oppert B."/>
            <person name="Jiang H."/>
            <person name="Zou Z."/>
            <person name="Marshall J."/>
            <person name="Elpidina E."/>
            <person name="Vinokurov K."/>
            <person name="Oppert C."/>
            <person name="Zou Z."/>
            <person name="Evans J."/>
            <person name="Lu Z."/>
            <person name="Zhao P."/>
            <person name="Sumathipala N."/>
            <person name="Altincicek B."/>
            <person name="Vilcinskas A."/>
            <person name="Williams M."/>
            <person name="Hultmark D."/>
            <person name="Hetru C."/>
            <person name="Jiang H."/>
            <person name="Grimmelikhuijzen C.J."/>
            <person name="Hauser F."/>
            <person name="Cazzamali G."/>
            <person name="Williamson M."/>
            <person name="Park Y."/>
            <person name="Li B."/>
            <person name="Tanaka Y."/>
            <person name="Predel R."/>
            <person name="Neupert S."/>
            <person name="Schachtner J."/>
            <person name="Verleyen P."/>
            <person name="Raible F."/>
            <person name="Bork P."/>
            <person name="Friedrich M."/>
            <person name="Walden K.K."/>
            <person name="Robertson H.M."/>
            <person name="Angeli S."/>
            <person name="Foret S."/>
            <person name="Bucher G."/>
            <person name="Schuetz S."/>
            <person name="Maleszka R."/>
            <person name="Wimmer E.A."/>
            <person name="Beeman R.W."/>
            <person name="Lorenzen M."/>
            <person name="Tomoyasu Y."/>
            <person name="Miller S.C."/>
            <person name="Grossmann D."/>
            <person name="Bucher G."/>
        </authorList>
    </citation>
    <scope>NUCLEOTIDE SEQUENCE [LARGE SCALE GENOMIC DNA]</scope>
    <source>
        <strain evidence="3 4">Georgia GA2</strain>
    </source>
</reference>
<feature type="chain" id="PRO_5003028271" evidence="2">
    <location>
        <begin position="17"/>
        <end position="61"/>
    </location>
</feature>